<evidence type="ECO:0000256" key="2">
    <source>
        <dbReference type="ARBA" id="ARBA00022475"/>
    </source>
</evidence>
<comment type="subcellular location">
    <subcellularLocation>
        <location evidence="1">Cell membrane</location>
        <topology evidence="1">Multi-pass membrane protein</topology>
    </subcellularLocation>
</comment>
<dbReference type="FunFam" id="1.20.1250.20:FF:000055">
    <property type="entry name" value="Facilitated trehalose transporter Tret1-2 homolog"/>
    <property type="match status" value="1"/>
</dbReference>
<evidence type="ECO:0000256" key="4">
    <source>
        <dbReference type="ARBA" id="ARBA00022989"/>
    </source>
</evidence>
<dbReference type="AlphaFoldDB" id="A0A6L2PLW9"/>
<dbReference type="InterPro" id="IPR003663">
    <property type="entry name" value="Sugar/inositol_transpt"/>
</dbReference>
<keyword evidence="8" id="KW-0813">Transport</keyword>
<name>A0A6L2PLW9_COPFO</name>
<evidence type="ECO:0000256" key="1">
    <source>
        <dbReference type="ARBA" id="ARBA00004651"/>
    </source>
</evidence>
<evidence type="ECO:0000256" key="6">
    <source>
        <dbReference type="ARBA" id="ARBA00023180"/>
    </source>
</evidence>
<evidence type="ECO:0000256" key="9">
    <source>
        <dbReference type="SAM" id="Phobius"/>
    </source>
</evidence>
<keyword evidence="5 9" id="KW-0472">Membrane</keyword>
<evidence type="ECO:0000256" key="8">
    <source>
        <dbReference type="RuleBase" id="RU003346"/>
    </source>
</evidence>
<keyword evidence="2" id="KW-1003">Cell membrane</keyword>
<feature type="transmembrane region" description="Helical" evidence="9">
    <location>
        <begin position="433"/>
        <end position="453"/>
    </location>
</feature>
<feature type="transmembrane region" description="Helical" evidence="9">
    <location>
        <begin position="172"/>
        <end position="191"/>
    </location>
</feature>
<keyword evidence="12" id="KW-1185">Reference proteome</keyword>
<sequence>MEYSVTQSVESTGPLVQDSKRWPQYLAASLALNGTSLFYPATLFAVCVGTVDGWTAPALPFLQLAQGYNSSNKSFHHVITNDEASWIGSLAPLGGLTGAIPAGYLANILGRRQLLLLLTVPMLVGWIIIIIAQDSVPLLYIARFILGVACGAATVATPLYNEEIAEVRIRGALGVNMDIMFNAGILYTYVIGALDSYLWLSLSACIIPAIFAVTFFWMPESPMFLVSKGEIGKAETSLRWLRGLDKEKNIDIERELNQMKEFVNESLSKKTIQVTKNSKCRVLNARIANVDVRSPTAKAVRIILGLMTFQQLSGIEAVIYYTVDIFDEAGSSLSSSICTIIVGILQLISTYIPSLIVDRAGRRILLILSEFGMAVSLFVLSLHFTMQTNHVEVLWVGWIPLVAVNMYIIAFSVGFGPLPWLIMAELLSTEAKVWVSSMAVCFNWSLTFAVTKLFPVVNRDLGPAITYGGFCFICVLGIAFVVFFVPETQGKSREDIQRELMAI</sequence>
<evidence type="ECO:0000256" key="3">
    <source>
        <dbReference type="ARBA" id="ARBA00022692"/>
    </source>
</evidence>
<dbReference type="InterPro" id="IPR036259">
    <property type="entry name" value="MFS_trans_sf"/>
</dbReference>
<dbReference type="InterPro" id="IPR050549">
    <property type="entry name" value="MFS_Trehalose_Transporter"/>
</dbReference>
<proteinExistence type="inferred from homology"/>
<feature type="transmembrane region" description="Helical" evidence="9">
    <location>
        <begin position="364"/>
        <end position="386"/>
    </location>
</feature>
<dbReference type="GO" id="GO:0051119">
    <property type="term" value="F:sugar transmembrane transporter activity"/>
    <property type="evidence" value="ECO:0007669"/>
    <property type="project" value="InterPro"/>
</dbReference>
<feature type="domain" description="Major facilitator superfamily (MFS) profile" evidence="10">
    <location>
        <begin position="26"/>
        <end position="489"/>
    </location>
</feature>
<dbReference type="OrthoDB" id="6612291at2759"/>
<keyword evidence="6" id="KW-0325">Glycoprotein</keyword>
<dbReference type="InterPro" id="IPR005828">
    <property type="entry name" value="MFS_sugar_transport-like"/>
</dbReference>
<feature type="transmembrane region" description="Helical" evidence="9">
    <location>
        <begin position="138"/>
        <end position="160"/>
    </location>
</feature>
<feature type="transmembrane region" description="Helical" evidence="9">
    <location>
        <begin position="197"/>
        <end position="218"/>
    </location>
</feature>
<dbReference type="PROSITE" id="PS00217">
    <property type="entry name" value="SUGAR_TRANSPORT_2"/>
    <property type="match status" value="1"/>
</dbReference>
<keyword evidence="4 9" id="KW-1133">Transmembrane helix</keyword>
<dbReference type="PANTHER" id="PTHR48021:SF1">
    <property type="entry name" value="GH07001P-RELATED"/>
    <property type="match status" value="1"/>
</dbReference>
<feature type="transmembrane region" description="Helical" evidence="9">
    <location>
        <begin position="333"/>
        <end position="352"/>
    </location>
</feature>
<feature type="transmembrane region" description="Helical" evidence="9">
    <location>
        <begin position="398"/>
        <end position="421"/>
    </location>
</feature>
<evidence type="ECO:0000313" key="12">
    <source>
        <dbReference type="Proteomes" id="UP000502823"/>
    </source>
</evidence>
<dbReference type="InterPro" id="IPR044775">
    <property type="entry name" value="MFS_ERD6/Tret1-like"/>
</dbReference>
<dbReference type="Pfam" id="PF00083">
    <property type="entry name" value="Sugar_tr"/>
    <property type="match status" value="1"/>
</dbReference>
<feature type="transmembrane region" description="Helical" evidence="9">
    <location>
        <begin position="114"/>
        <end position="132"/>
    </location>
</feature>
<evidence type="ECO:0000313" key="11">
    <source>
        <dbReference type="EMBL" id="GFG32480.1"/>
    </source>
</evidence>
<dbReference type="PANTHER" id="PTHR48021">
    <property type="match status" value="1"/>
</dbReference>
<dbReference type="SUPFAM" id="SSF103473">
    <property type="entry name" value="MFS general substrate transporter"/>
    <property type="match status" value="1"/>
</dbReference>
<dbReference type="NCBIfam" id="TIGR00879">
    <property type="entry name" value="SP"/>
    <property type="match status" value="1"/>
</dbReference>
<protein>
    <recommendedName>
        <fullName evidence="10">Major facilitator superfamily (MFS) profile domain-containing protein</fullName>
    </recommendedName>
</protein>
<dbReference type="Gene3D" id="1.20.1250.20">
    <property type="entry name" value="MFS general substrate transporter like domains"/>
    <property type="match status" value="1"/>
</dbReference>
<dbReference type="CDD" id="cd17358">
    <property type="entry name" value="MFS_GLUT6_8_Class3_like"/>
    <property type="match status" value="1"/>
</dbReference>
<comment type="similarity">
    <text evidence="7">Belongs to the major facilitator superfamily. Sugar transporter (TC 2.A.1.1) family. Trehalose transporter subfamily.</text>
</comment>
<feature type="transmembrane region" description="Helical" evidence="9">
    <location>
        <begin position="302"/>
        <end position="321"/>
    </location>
</feature>
<evidence type="ECO:0000256" key="7">
    <source>
        <dbReference type="ARBA" id="ARBA00024348"/>
    </source>
</evidence>
<evidence type="ECO:0000259" key="10">
    <source>
        <dbReference type="PROSITE" id="PS50850"/>
    </source>
</evidence>
<feature type="transmembrane region" description="Helical" evidence="9">
    <location>
        <begin position="465"/>
        <end position="485"/>
    </location>
</feature>
<dbReference type="InParanoid" id="A0A6L2PLW9"/>
<dbReference type="PROSITE" id="PS50850">
    <property type="entry name" value="MFS"/>
    <property type="match status" value="1"/>
</dbReference>
<gene>
    <name evidence="11" type="ORF">Cfor_04316</name>
</gene>
<dbReference type="PRINTS" id="PR00171">
    <property type="entry name" value="SUGRTRNSPORT"/>
</dbReference>
<dbReference type="EMBL" id="BLKM01000369">
    <property type="protein sequence ID" value="GFG32480.1"/>
    <property type="molecule type" value="Genomic_DNA"/>
</dbReference>
<keyword evidence="3 9" id="KW-0812">Transmembrane</keyword>
<dbReference type="InterPro" id="IPR005829">
    <property type="entry name" value="Sugar_transporter_CS"/>
</dbReference>
<comment type="caution">
    <text evidence="11">The sequence shown here is derived from an EMBL/GenBank/DDBJ whole genome shotgun (WGS) entry which is preliminary data.</text>
</comment>
<dbReference type="InterPro" id="IPR020846">
    <property type="entry name" value="MFS_dom"/>
</dbReference>
<organism evidence="11 12">
    <name type="scientific">Coptotermes formosanus</name>
    <name type="common">Formosan subterranean termite</name>
    <dbReference type="NCBI Taxonomy" id="36987"/>
    <lineage>
        <taxon>Eukaryota</taxon>
        <taxon>Metazoa</taxon>
        <taxon>Ecdysozoa</taxon>
        <taxon>Arthropoda</taxon>
        <taxon>Hexapoda</taxon>
        <taxon>Insecta</taxon>
        <taxon>Pterygota</taxon>
        <taxon>Neoptera</taxon>
        <taxon>Polyneoptera</taxon>
        <taxon>Dictyoptera</taxon>
        <taxon>Blattodea</taxon>
        <taxon>Blattoidea</taxon>
        <taxon>Termitoidae</taxon>
        <taxon>Rhinotermitidae</taxon>
        <taxon>Coptotermes</taxon>
    </lineage>
</organism>
<dbReference type="GO" id="GO:0005886">
    <property type="term" value="C:plasma membrane"/>
    <property type="evidence" value="ECO:0007669"/>
    <property type="project" value="UniProtKB-SubCell"/>
</dbReference>
<evidence type="ECO:0000256" key="5">
    <source>
        <dbReference type="ARBA" id="ARBA00023136"/>
    </source>
</evidence>
<dbReference type="Proteomes" id="UP000502823">
    <property type="component" value="Unassembled WGS sequence"/>
</dbReference>
<accession>A0A6L2PLW9</accession>
<reference evidence="12" key="1">
    <citation type="submission" date="2020-01" db="EMBL/GenBank/DDBJ databases">
        <title>Draft genome sequence of the Termite Coptotermes fromosanus.</title>
        <authorList>
            <person name="Itakura S."/>
            <person name="Yosikawa Y."/>
            <person name="Umezawa K."/>
        </authorList>
    </citation>
    <scope>NUCLEOTIDE SEQUENCE [LARGE SCALE GENOMIC DNA]</scope>
</reference>